<dbReference type="Gene3D" id="3.40.50.300">
    <property type="entry name" value="P-loop containing nucleotide triphosphate hydrolases"/>
    <property type="match status" value="1"/>
</dbReference>
<evidence type="ECO:0000256" key="6">
    <source>
        <dbReference type="PIRSR" id="PIRSR601019-2"/>
    </source>
</evidence>
<dbReference type="InterPro" id="IPR011025">
    <property type="entry name" value="GproteinA_insert"/>
</dbReference>
<dbReference type="GO" id="GO:0007188">
    <property type="term" value="P:adenylate cyclase-modulating G protein-coupled receptor signaling pathway"/>
    <property type="evidence" value="ECO:0007669"/>
    <property type="project" value="TreeGrafter"/>
</dbReference>
<feature type="binding site" evidence="5">
    <location>
        <position position="175"/>
    </location>
    <ligand>
        <name>GTP</name>
        <dbReference type="ChEBI" id="CHEBI:37565"/>
    </ligand>
</feature>
<dbReference type="InterPro" id="IPR001019">
    <property type="entry name" value="Gprotein_alpha_su"/>
</dbReference>
<dbReference type="GO" id="GO:0005834">
    <property type="term" value="C:heterotrimeric G-protein complex"/>
    <property type="evidence" value="ECO:0007669"/>
    <property type="project" value="TreeGrafter"/>
</dbReference>
<dbReference type="EMBL" id="ML986582">
    <property type="protein sequence ID" value="KAF2269549.1"/>
    <property type="molecule type" value="Genomic_DNA"/>
</dbReference>
<protein>
    <recommendedName>
        <fullName evidence="9">G protein alpha subunit</fullName>
    </recommendedName>
</protein>
<dbReference type="AlphaFoldDB" id="A0A9P4NAC3"/>
<gene>
    <name evidence="7" type="ORF">CC78DRAFT_453342</name>
</gene>
<keyword evidence="8" id="KW-1185">Reference proteome</keyword>
<dbReference type="FunFam" id="3.40.50.300:FF:000692">
    <property type="entry name" value="Guanine nucleotide-binding protein subunit alpha"/>
    <property type="match status" value="1"/>
</dbReference>
<dbReference type="GO" id="GO:0005525">
    <property type="term" value="F:GTP binding"/>
    <property type="evidence" value="ECO:0007669"/>
    <property type="project" value="UniProtKB-KW"/>
</dbReference>
<dbReference type="PANTHER" id="PTHR10218">
    <property type="entry name" value="GTP-BINDING PROTEIN ALPHA SUBUNIT"/>
    <property type="match status" value="1"/>
</dbReference>
<accession>A0A9P4NAC3</accession>
<feature type="binding site" evidence="5">
    <location>
        <begin position="22"/>
        <end position="28"/>
    </location>
    <ligand>
        <name>GTP</name>
        <dbReference type="ChEBI" id="CHEBI:37565"/>
    </ligand>
</feature>
<evidence type="ECO:0000256" key="1">
    <source>
        <dbReference type="ARBA" id="ARBA00022723"/>
    </source>
</evidence>
<dbReference type="Pfam" id="PF00503">
    <property type="entry name" value="G-alpha"/>
    <property type="match status" value="1"/>
</dbReference>
<keyword evidence="4" id="KW-0807">Transducer</keyword>
<evidence type="ECO:0000256" key="4">
    <source>
        <dbReference type="ARBA" id="ARBA00023224"/>
    </source>
</evidence>
<dbReference type="PRINTS" id="PR00318">
    <property type="entry name" value="GPROTEINA"/>
</dbReference>
<feature type="non-terminal residue" evidence="7">
    <location>
        <position position="1"/>
    </location>
</feature>
<feature type="binding site" evidence="6">
    <location>
        <position position="28"/>
    </location>
    <ligand>
        <name>Mg(2+)</name>
        <dbReference type="ChEBI" id="CHEBI:18420"/>
    </ligand>
</feature>
<dbReference type="GO" id="GO:0005737">
    <property type="term" value="C:cytoplasm"/>
    <property type="evidence" value="ECO:0007669"/>
    <property type="project" value="TreeGrafter"/>
</dbReference>
<evidence type="ECO:0000256" key="2">
    <source>
        <dbReference type="ARBA" id="ARBA00022741"/>
    </source>
</evidence>
<dbReference type="SUPFAM" id="SSF52540">
    <property type="entry name" value="P-loop containing nucleoside triphosphate hydrolases"/>
    <property type="match status" value="1"/>
</dbReference>
<evidence type="ECO:0000313" key="8">
    <source>
        <dbReference type="Proteomes" id="UP000800093"/>
    </source>
</evidence>
<dbReference type="GO" id="GO:0031683">
    <property type="term" value="F:G-protein beta/gamma-subunit complex binding"/>
    <property type="evidence" value="ECO:0007669"/>
    <property type="project" value="InterPro"/>
</dbReference>
<dbReference type="PANTHER" id="PTHR10218:SF302">
    <property type="entry name" value="GUANINE NUCLEOTIDE-BINDING PROTEIN ALPHA-5 SUBUNIT"/>
    <property type="match status" value="1"/>
</dbReference>
<dbReference type="Gene3D" id="1.10.400.10">
    <property type="entry name" value="GI Alpha 1, domain 2-like"/>
    <property type="match status" value="1"/>
</dbReference>
<dbReference type="GO" id="GO:0001664">
    <property type="term" value="F:G protein-coupled receptor binding"/>
    <property type="evidence" value="ECO:0007669"/>
    <property type="project" value="TreeGrafter"/>
</dbReference>
<dbReference type="PROSITE" id="PS51882">
    <property type="entry name" value="G_ALPHA"/>
    <property type="match status" value="1"/>
</dbReference>
<sequence>SFLWDTNRFLSEDFMPTDKDILYTRCETVGVAQKEPERRGNKYRVTDVGGAQSQRKKWIYVFPGVSKLLYTVPLSCYNEISDRLNRDSTEALTLFDTLCVSQWFSTTKIALCFTKLDVFERKIQSGRYPIPDCIQNPRYDGAPDDVEAVKSFLTERFRDLCCKNHANPEIYYINALDTVQVRDM</sequence>
<keyword evidence="6" id="KW-0460">Magnesium</keyword>
<keyword evidence="2 5" id="KW-0547">Nucleotide-binding</keyword>
<organism evidence="7 8">
    <name type="scientific">Lojkania enalia</name>
    <dbReference type="NCBI Taxonomy" id="147567"/>
    <lineage>
        <taxon>Eukaryota</taxon>
        <taxon>Fungi</taxon>
        <taxon>Dikarya</taxon>
        <taxon>Ascomycota</taxon>
        <taxon>Pezizomycotina</taxon>
        <taxon>Dothideomycetes</taxon>
        <taxon>Pleosporomycetidae</taxon>
        <taxon>Pleosporales</taxon>
        <taxon>Pleosporales incertae sedis</taxon>
        <taxon>Lojkania</taxon>
    </lineage>
</organism>
<keyword evidence="1 6" id="KW-0479">Metal-binding</keyword>
<dbReference type="GO" id="GO:0003924">
    <property type="term" value="F:GTPase activity"/>
    <property type="evidence" value="ECO:0007669"/>
    <property type="project" value="InterPro"/>
</dbReference>
<dbReference type="GO" id="GO:0046872">
    <property type="term" value="F:metal ion binding"/>
    <property type="evidence" value="ECO:0007669"/>
    <property type="project" value="UniProtKB-KW"/>
</dbReference>
<dbReference type="Proteomes" id="UP000800093">
    <property type="component" value="Unassembled WGS sequence"/>
</dbReference>
<evidence type="ECO:0000256" key="5">
    <source>
        <dbReference type="PIRSR" id="PIRSR601019-1"/>
    </source>
</evidence>
<evidence type="ECO:0000256" key="3">
    <source>
        <dbReference type="ARBA" id="ARBA00023134"/>
    </source>
</evidence>
<name>A0A9P4NAC3_9PLEO</name>
<evidence type="ECO:0008006" key="9">
    <source>
        <dbReference type="Google" id="ProtNLM"/>
    </source>
</evidence>
<evidence type="ECO:0000313" key="7">
    <source>
        <dbReference type="EMBL" id="KAF2269549.1"/>
    </source>
</evidence>
<comment type="caution">
    <text evidence="7">The sequence shown here is derived from an EMBL/GenBank/DDBJ whole genome shotgun (WGS) entry which is preliminary data.</text>
</comment>
<dbReference type="OrthoDB" id="5817230at2759"/>
<proteinExistence type="predicted"/>
<reference evidence="8" key="1">
    <citation type="journal article" date="2020" name="Stud. Mycol.">
        <title>101 Dothideomycetes genomes: A test case for predicting lifestyles and emergence of pathogens.</title>
        <authorList>
            <person name="Haridas S."/>
            <person name="Albert R."/>
            <person name="Binder M."/>
            <person name="Bloem J."/>
            <person name="LaButti K."/>
            <person name="Salamov A."/>
            <person name="Andreopoulos B."/>
            <person name="Baker S."/>
            <person name="Barry K."/>
            <person name="Bills G."/>
            <person name="Bluhm B."/>
            <person name="Cannon C."/>
            <person name="Castanera R."/>
            <person name="Culley D."/>
            <person name="Daum C."/>
            <person name="Ezra D."/>
            <person name="Gonzalez J."/>
            <person name="Henrissat B."/>
            <person name="Kuo A."/>
            <person name="Liang C."/>
            <person name="Lipzen A."/>
            <person name="Lutzoni F."/>
            <person name="Magnuson J."/>
            <person name="Mondo S."/>
            <person name="Nolan M."/>
            <person name="Ohm R."/>
            <person name="Pangilinan J."/>
            <person name="Park H.-J."/>
            <person name="Ramirez L."/>
            <person name="Alfaro M."/>
            <person name="Sun H."/>
            <person name="Tritt A."/>
            <person name="Yoshinaga Y."/>
            <person name="Zwiers L.-H."/>
            <person name="Turgeon B."/>
            <person name="Goodwin S."/>
            <person name="Spatafora J."/>
            <person name="Crous P."/>
            <person name="Grigoriev I."/>
        </authorList>
    </citation>
    <scope>NUCLEOTIDE SEQUENCE [LARGE SCALE GENOMIC DNA]</scope>
    <source>
        <strain evidence="8">CBS 304.66</strain>
    </source>
</reference>
<dbReference type="SMART" id="SM00275">
    <property type="entry name" value="G_alpha"/>
    <property type="match status" value="1"/>
</dbReference>
<dbReference type="InterPro" id="IPR027417">
    <property type="entry name" value="P-loop_NTPase"/>
</dbReference>
<keyword evidence="3 5" id="KW-0342">GTP-binding</keyword>